<gene>
    <name evidence="1" type="ORF">Adt_20926</name>
</gene>
<reference evidence="2" key="1">
    <citation type="submission" date="2024-07" db="EMBL/GenBank/DDBJ databases">
        <title>Two chromosome-level genome assemblies of Korean endemic species Abeliophyllum distichum and Forsythia ovata (Oleaceae).</title>
        <authorList>
            <person name="Jang H."/>
        </authorList>
    </citation>
    <scope>NUCLEOTIDE SEQUENCE [LARGE SCALE GENOMIC DNA]</scope>
</reference>
<dbReference type="AlphaFoldDB" id="A0ABD1SXW3"/>
<organism evidence="1 2">
    <name type="scientific">Abeliophyllum distichum</name>
    <dbReference type="NCBI Taxonomy" id="126358"/>
    <lineage>
        <taxon>Eukaryota</taxon>
        <taxon>Viridiplantae</taxon>
        <taxon>Streptophyta</taxon>
        <taxon>Embryophyta</taxon>
        <taxon>Tracheophyta</taxon>
        <taxon>Spermatophyta</taxon>
        <taxon>Magnoliopsida</taxon>
        <taxon>eudicotyledons</taxon>
        <taxon>Gunneridae</taxon>
        <taxon>Pentapetalae</taxon>
        <taxon>asterids</taxon>
        <taxon>lamiids</taxon>
        <taxon>Lamiales</taxon>
        <taxon>Oleaceae</taxon>
        <taxon>Forsythieae</taxon>
        <taxon>Abeliophyllum</taxon>
    </lineage>
</organism>
<proteinExistence type="predicted"/>
<dbReference type="EMBL" id="JBFOLK010000006">
    <property type="protein sequence ID" value="KAL2505305.1"/>
    <property type="molecule type" value="Genomic_DNA"/>
</dbReference>
<name>A0ABD1SXW3_9LAMI</name>
<accession>A0ABD1SXW3</accession>
<keyword evidence="2" id="KW-1185">Reference proteome</keyword>
<evidence type="ECO:0000313" key="1">
    <source>
        <dbReference type="EMBL" id="KAL2505305.1"/>
    </source>
</evidence>
<dbReference type="Proteomes" id="UP001604336">
    <property type="component" value="Unassembled WGS sequence"/>
</dbReference>
<evidence type="ECO:0000313" key="2">
    <source>
        <dbReference type="Proteomes" id="UP001604336"/>
    </source>
</evidence>
<sequence>MLMNHKIGEAIARMKDKCLQLVLEEDTFALEVMIVSLLKGFERLYIAKYDRTTDPLDHLRTFVDLIRVHNKLNVIICWASLPTLRRASWRLGSDFISKSIRNFDDFWKHFAAYFASSKRNIKTPSMN</sequence>
<protein>
    <submittedName>
        <fullName evidence="1">Uncharacterized protein</fullName>
    </submittedName>
</protein>
<comment type="caution">
    <text evidence="1">The sequence shown here is derived from an EMBL/GenBank/DDBJ whole genome shotgun (WGS) entry which is preliminary data.</text>
</comment>